<keyword evidence="1" id="KW-0963">Cytoplasm</keyword>
<dbReference type="InterPro" id="IPR003786">
    <property type="entry name" value="FdhD"/>
</dbReference>
<dbReference type="HAMAP" id="MF_00187">
    <property type="entry name" value="FdhD"/>
    <property type="match status" value="1"/>
</dbReference>
<dbReference type="GO" id="GO:0016783">
    <property type="term" value="F:sulfurtransferase activity"/>
    <property type="evidence" value="ECO:0007669"/>
    <property type="project" value="InterPro"/>
</dbReference>
<dbReference type="PANTHER" id="PTHR30592">
    <property type="entry name" value="FORMATE DEHYDROGENASE"/>
    <property type="match status" value="1"/>
</dbReference>
<proteinExistence type="inferred from homology"/>
<gene>
    <name evidence="3" type="ORF">METZ01_LOCUS123654</name>
</gene>
<protein>
    <recommendedName>
        <fullName evidence="4">Sulfur carrier protein FdhD</fullName>
    </recommendedName>
</protein>
<dbReference type="GO" id="GO:0006777">
    <property type="term" value="P:Mo-molybdopterin cofactor biosynthetic process"/>
    <property type="evidence" value="ECO:0007669"/>
    <property type="project" value="UniProtKB-KW"/>
</dbReference>
<sequence length="267" mass="28647">MRGTQQRDSARIVDSHTRRGPDEVVVENSLSIAVTKPGLDEVPLGVTMRTPGRDRELVFGFLYSEGIIESAQDIEDIELKQGTALVRLADSSDFRPSEHVRNATVTSSCGVCGRSSISGLLHMHGPALSEEIRINQGVVRISLDAMSSQQGIFHSTGGSHACARFDSSGQLIHICEDVGRHNAMDKLVGSAIIEGDIPITDEFVVVSGRASFDLVQKSLRAGFPVMVSIGAPSTLAIDMANEHGMTLACFAKQDSISVYSGLRRLSP</sequence>
<dbReference type="NCBIfam" id="TIGR00129">
    <property type="entry name" value="fdhD_narQ"/>
    <property type="match status" value="1"/>
</dbReference>
<organism evidence="3">
    <name type="scientific">marine metagenome</name>
    <dbReference type="NCBI Taxonomy" id="408172"/>
    <lineage>
        <taxon>unclassified sequences</taxon>
        <taxon>metagenomes</taxon>
        <taxon>ecological metagenomes</taxon>
    </lineage>
</organism>
<evidence type="ECO:0000313" key="3">
    <source>
        <dbReference type="EMBL" id="SVA70800.1"/>
    </source>
</evidence>
<evidence type="ECO:0000256" key="1">
    <source>
        <dbReference type="ARBA" id="ARBA00022490"/>
    </source>
</evidence>
<name>A0A381Y1N8_9ZZZZ</name>
<dbReference type="PANTHER" id="PTHR30592:SF1">
    <property type="entry name" value="SULFUR CARRIER PROTEIN FDHD"/>
    <property type="match status" value="1"/>
</dbReference>
<dbReference type="AlphaFoldDB" id="A0A381Y1N8"/>
<dbReference type="EMBL" id="UINC01017147">
    <property type="protein sequence ID" value="SVA70800.1"/>
    <property type="molecule type" value="Genomic_DNA"/>
</dbReference>
<evidence type="ECO:0000256" key="2">
    <source>
        <dbReference type="ARBA" id="ARBA00023150"/>
    </source>
</evidence>
<dbReference type="Gene3D" id="3.10.20.10">
    <property type="match status" value="1"/>
</dbReference>
<dbReference type="PIRSF" id="PIRSF015626">
    <property type="entry name" value="FdhD"/>
    <property type="match status" value="1"/>
</dbReference>
<accession>A0A381Y1N8</accession>
<dbReference type="InterPro" id="IPR016193">
    <property type="entry name" value="Cytidine_deaminase-like"/>
</dbReference>
<dbReference type="Pfam" id="PF02634">
    <property type="entry name" value="FdhD-NarQ"/>
    <property type="match status" value="1"/>
</dbReference>
<reference evidence="3" key="1">
    <citation type="submission" date="2018-05" db="EMBL/GenBank/DDBJ databases">
        <authorList>
            <person name="Lanie J.A."/>
            <person name="Ng W.-L."/>
            <person name="Kazmierczak K.M."/>
            <person name="Andrzejewski T.M."/>
            <person name="Davidsen T.M."/>
            <person name="Wayne K.J."/>
            <person name="Tettelin H."/>
            <person name="Glass J.I."/>
            <person name="Rusch D."/>
            <person name="Podicherti R."/>
            <person name="Tsui H.-C.T."/>
            <person name="Winkler M.E."/>
        </authorList>
    </citation>
    <scope>NUCLEOTIDE SEQUENCE</scope>
</reference>
<keyword evidence="2" id="KW-0501">Molybdenum cofactor biosynthesis</keyword>
<evidence type="ECO:0008006" key="4">
    <source>
        <dbReference type="Google" id="ProtNLM"/>
    </source>
</evidence>
<dbReference type="SUPFAM" id="SSF53927">
    <property type="entry name" value="Cytidine deaminase-like"/>
    <property type="match status" value="1"/>
</dbReference>
<dbReference type="Gene3D" id="3.40.140.10">
    <property type="entry name" value="Cytidine Deaminase, domain 2"/>
    <property type="match status" value="1"/>
</dbReference>